<dbReference type="Gene3D" id="3.20.20.70">
    <property type="entry name" value="Aldolase class I"/>
    <property type="match status" value="2"/>
</dbReference>
<evidence type="ECO:0000256" key="15">
    <source>
        <dbReference type="ARBA" id="ARBA00023164"/>
    </source>
</evidence>
<evidence type="ECO:0000313" key="22">
    <source>
        <dbReference type="EMBL" id="SEA37004.1"/>
    </source>
</evidence>
<evidence type="ECO:0000256" key="16">
    <source>
        <dbReference type="ARBA" id="ARBA00023291"/>
    </source>
</evidence>
<protein>
    <recommendedName>
        <fullName evidence="19">Glutamate synthase [NADPH] large chain</fullName>
        <ecNumber evidence="5">1.4.1.13</ecNumber>
    </recommendedName>
    <alternativeName>
        <fullName evidence="20">Glutamate synthase subunit alpha</fullName>
    </alternativeName>
</protein>
<gene>
    <name evidence="22" type="ORF">SAMN05660420_01901</name>
</gene>
<dbReference type="CDD" id="cd02808">
    <property type="entry name" value="GltS_FMN"/>
    <property type="match status" value="1"/>
</dbReference>
<dbReference type="NCBIfam" id="NF008730">
    <property type="entry name" value="PRK11750.1"/>
    <property type="match status" value="1"/>
</dbReference>
<dbReference type="SUPFAM" id="SSF69336">
    <property type="entry name" value="Alpha subunit of glutamate synthase, C-terminal domain"/>
    <property type="match status" value="1"/>
</dbReference>
<keyword evidence="8" id="KW-0288">FMN</keyword>
<dbReference type="EMBL" id="FNQN01000005">
    <property type="protein sequence ID" value="SEA37004.1"/>
    <property type="molecule type" value="Genomic_DNA"/>
</dbReference>
<evidence type="ECO:0000259" key="21">
    <source>
        <dbReference type="PROSITE" id="PS51278"/>
    </source>
</evidence>
<dbReference type="RefSeq" id="WP_092347334.1">
    <property type="nucleotide sequence ID" value="NZ_FNQN01000005.1"/>
</dbReference>
<keyword evidence="15" id="KW-0314">Glutamate biosynthesis</keyword>
<evidence type="ECO:0000256" key="12">
    <source>
        <dbReference type="ARBA" id="ARBA00023002"/>
    </source>
</evidence>
<keyword evidence="16" id="KW-0003">3Fe-4S</keyword>
<dbReference type="Pfam" id="PF04898">
    <property type="entry name" value="Glu_syn_central"/>
    <property type="match status" value="1"/>
</dbReference>
<dbReference type="Pfam" id="PF01645">
    <property type="entry name" value="Glu_synthase"/>
    <property type="match status" value="1"/>
</dbReference>
<comment type="pathway">
    <text evidence="17">Amino-acid biosynthesis; L-glutamate biosynthesis via GLT pathway; L-glutamate from 2-oxoglutarate and L-glutamine (NADP(+) route): step 1/1.</text>
</comment>
<dbReference type="SUPFAM" id="SSF51395">
    <property type="entry name" value="FMN-linked oxidoreductases"/>
    <property type="match status" value="1"/>
</dbReference>
<evidence type="ECO:0000256" key="8">
    <source>
        <dbReference type="ARBA" id="ARBA00022643"/>
    </source>
</evidence>
<comment type="cofactor">
    <cofactor evidence="2">
        <name>[3Fe-4S] cluster</name>
        <dbReference type="ChEBI" id="CHEBI:21137"/>
    </cofactor>
</comment>
<dbReference type="SUPFAM" id="SSF56235">
    <property type="entry name" value="N-terminal nucleophile aminohydrolases (Ntn hydrolases)"/>
    <property type="match status" value="1"/>
</dbReference>
<dbReference type="PANTHER" id="PTHR11938:SF133">
    <property type="entry name" value="GLUTAMATE SYNTHASE (NADH)"/>
    <property type="match status" value="1"/>
</dbReference>
<keyword evidence="7" id="KW-0285">Flavoprotein</keyword>
<evidence type="ECO:0000313" key="23">
    <source>
        <dbReference type="Proteomes" id="UP000199409"/>
    </source>
</evidence>
<comment type="cofactor">
    <cofactor evidence="1">
        <name>FMN</name>
        <dbReference type="ChEBI" id="CHEBI:58210"/>
    </cofactor>
</comment>
<keyword evidence="13" id="KW-0408">Iron</keyword>
<organism evidence="22 23">
    <name type="scientific">Desulfuromusa kysingii</name>
    <dbReference type="NCBI Taxonomy" id="37625"/>
    <lineage>
        <taxon>Bacteria</taxon>
        <taxon>Pseudomonadati</taxon>
        <taxon>Thermodesulfobacteriota</taxon>
        <taxon>Desulfuromonadia</taxon>
        <taxon>Desulfuromonadales</taxon>
        <taxon>Geopsychrobacteraceae</taxon>
        <taxon>Desulfuromusa</taxon>
    </lineage>
</organism>
<evidence type="ECO:0000256" key="6">
    <source>
        <dbReference type="ARBA" id="ARBA00022605"/>
    </source>
</evidence>
<dbReference type="GO" id="GO:0046872">
    <property type="term" value="F:metal ion binding"/>
    <property type="evidence" value="ECO:0007669"/>
    <property type="project" value="UniProtKB-KW"/>
</dbReference>
<comment type="similarity">
    <text evidence="4">Belongs to the glutamate synthase family.</text>
</comment>
<evidence type="ECO:0000256" key="2">
    <source>
        <dbReference type="ARBA" id="ARBA00001927"/>
    </source>
</evidence>
<dbReference type="Gene3D" id="2.160.20.60">
    <property type="entry name" value="Glutamate synthase, alpha subunit, C-terminal domain"/>
    <property type="match status" value="1"/>
</dbReference>
<dbReference type="STRING" id="37625.SAMN05660420_01901"/>
<keyword evidence="6" id="KW-0028">Amino-acid biosynthesis</keyword>
<dbReference type="InterPro" id="IPR006982">
    <property type="entry name" value="Glu_synth_centr_N"/>
</dbReference>
<dbReference type="InterPro" id="IPR036485">
    <property type="entry name" value="Glu_synth_asu_C_sf"/>
</dbReference>
<dbReference type="EC" id="1.4.1.13" evidence="5"/>
<reference evidence="22 23" key="1">
    <citation type="submission" date="2016-10" db="EMBL/GenBank/DDBJ databases">
        <authorList>
            <person name="de Groot N.N."/>
        </authorList>
    </citation>
    <scope>NUCLEOTIDE SEQUENCE [LARGE SCALE GENOMIC DNA]</scope>
    <source>
        <strain evidence="22 23">DSM 7343</strain>
    </source>
</reference>
<dbReference type="InterPro" id="IPR002489">
    <property type="entry name" value="Glu_synth_asu_C"/>
</dbReference>
<proteinExistence type="inferred from homology"/>
<evidence type="ECO:0000256" key="17">
    <source>
        <dbReference type="ARBA" id="ARBA00037898"/>
    </source>
</evidence>
<keyword evidence="10" id="KW-0274">FAD</keyword>
<dbReference type="InterPro" id="IPR017932">
    <property type="entry name" value="GATase_2_dom"/>
</dbReference>
<dbReference type="GO" id="GO:0006537">
    <property type="term" value="P:glutamate biosynthetic process"/>
    <property type="evidence" value="ECO:0007669"/>
    <property type="project" value="UniProtKB-KW"/>
</dbReference>
<keyword evidence="23" id="KW-1185">Reference proteome</keyword>
<dbReference type="Pfam" id="PF00310">
    <property type="entry name" value="GATase_2"/>
    <property type="match status" value="1"/>
</dbReference>
<keyword evidence="11" id="KW-0315">Glutamine amidotransferase</keyword>
<evidence type="ECO:0000256" key="20">
    <source>
        <dbReference type="ARBA" id="ARBA00079921"/>
    </source>
</evidence>
<dbReference type="Gene3D" id="3.60.20.10">
    <property type="entry name" value="Glutamine Phosphoribosylpyrophosphate, subunit 1, domain 1"/>
    <property type="match status" value="1"/>
</dbReference>
<comment type="catalytic activity">
    <reaction evidence="18">
        <text>2 L-glutamate + NADP(+) = L-glutamine + 2-oxoglutarate + NADPH + H(+)</text>
        <dbReference type="Rhea" id="RHEA:15501"/>
        <dbReference type="ChEBI" id="CHEBI:15378"/>
        <dbReference type="ChEBI" id="CHEBI:16810"/>
        <dbReference type="ChEBI" id="CHEBI:29985"/>
        <dbReference type="ChEBI" id="CHEBI:57783"/>
        <dbReference type="ChEBI" id="CHEBI:58349"/>
        <dbReference type="ChEBI" id="CHEBI:58359"/>
        <dbReference type="EC" id="1.4.1.13"/>
    </reaction>
</comment>
<evidence type="ECO:0000256" key="14">
    <source>
        <dbReference type="ARBA" id="ARBA00023014"/>
    </source>
</evidence>
<keyword evidence="9" id="KW-0479">Metal-binding</keyword>
<accession>A0A1H4AMT9</accession>
<dbReference type="InterPro" id="IPR029055">
    <property type="entry name" value="Ntn_hydrolases_N"/>
</dbReference>
<evidence type="ECO:0000256" key="5">
    <source>
        <dbReference type="ARBA" id="ARBA00012079"/>
    </source>
</evidence>
<dbReference type="FunFam" id="3.20.20.70:FF:000053">
    <property type="entry name" value="Glutamate synthase large subunit"/>
    <property type="match status" value="1"/>
</dbReference>
<dbReference type="GO" id="GO:0051538">
    <property type="term" value="F:3 iron, 4 sulfur cluster binding"/>
    <property type="evidence" value="ECO:0007669"/>
    <property type="project" value="UniProtKB-KW"/>
</dbReference>
<dbReference type="CDD" id="cd00982">
    <property type="entry name" value="gltB_C"/>
    <property type="match status" value="1"/>
</dbReference>
<evidence type="ECO:0000256" key="9">
    <source>
        <dbReference type="ARBA" id="ARBA00022723"/>
    </source>
</evidence>
<sequence>MTNHIGMPPAQGLYDPANEHDNCGVGFIANIKGKKSHSIVKRGIEILYNLTHRGAVGADPLDGDGAGLMIQIPDTYYHEVCDFELPVAGDYGAGMIFLPIDSVSREACIAALDRELVRVGCNVLGWREIQTDSSGIGRNARALEPRVMQVFVGRGEVEAERFDLMLYLARKRAENHIRNNKLAGAEMFYVCSLSSRTILYKGMLLSEQLNTFYPELDDERLVSALAFVHQRYSTNTFPTWDLAQPFRYIAHNGEINTLRGNINRMRARTALFAHLDLADGVTDLDPVIIEGSSDTACLDNALELLVVTGRSLAHSLAMLVPEAWVSKAHLRPDVKGFFEYHATMMEPWDGPANIVACDGKQIVAILDRNGLRPARYWITSDDEIIYASEAGVLDVPAEKILRKERLAPGKMILVDIETGQFKEDHEIKGDLAAEHPYASWVREHLIRLDDLPAPATKRVPSLSELRRTQGSFGYTLEEMRVVLAPMAKNGQEPVGSMGTDTPVAVLSKNSKLLYWYFKQLFAQITNPPIDPLREEIVMSLTQYLGPARNILMPGPEHCEMLELDHPIVTNDVLEQLRHSDIQGFRGTTLSTLFDATQGPEALEQRLQALFIEAEEAVDAGRTILVLSDRGVCADKAPIPALLALSGINHHLIRVAKRSQCSLVVETGEARDVHHFALLLGYGATAINPYLAFETLQDMVTQGMLPGQDGNDHADEETDILHHYSKNYIKAIGKGLLKVFSKMGISTLQSYCSAQVFEIVGLDQEFTAKYFPGTASRIGGASLLEVATESLMRHQLAYATRVDRNRNLDRGGEYSWRREGEVHLMNPEVIALLQHAVRSGSREDYKRFSAQVDNQSERLCTLRGLFKFRPQNEPIPLDEVEPVSEIVKRFCTGAMSLGSISPEAHETLAIAMNHLGGKSNTGEGGEDPRRFTPDANGDLRRSAIKQVASGRFGVTPHYLVNADELQIKIAQGAKPGEGGQLPGHKVSEYIGELRFSVPGVTLISPPPHHDIYSIEDLAQLIFDLKNCNPKADITVKLVSEVGVGTVAAGVSKGHAERVIVSGYDGGTGASPTSSIKHAGVPWEIGLAETQQTLVLNDLRGRITVQTDGQLRTGRDVIIAALLGAEEYAFATVALVTIGCVMMRKCHLNTCPVGVATQDKAMRAKFNGKPEHVINYFTFLAEEVRELLAELGVRSLDELIGQTQYLEMDDAIKHWKNQGLDFSRILTKPQVSEGVATRRIQGQEHGLEKQLDNQLITLAKPALERQEVVNIQLPIRNSDRTFATMLSGQIALLHGREGLPAGTINIQLTGIAGQSFGAFLAPGIDLRLVGEANDYVGKGMAGGQISIRPDPKVSFVWQDNSIIGNTVLYGATGGEAYFAGKAGERFCVRNSGATAVVEGTGDHGCEYMTGGRVVCLGRTGRNFAAGMSGGFAYVLDDDNRFRRRCNPAMIDLEQMAIEDEDAKWLRQTVDKHHRLTGSPRAADILADWDNYLSRFVRVFPREYRRVLTERAAQAEKEKESIHG</sequence>
<evidence type="ECO:0000256" key="7">
    <source>
        <dbReference type="ARBA" id="ARBA00022630"/>
    </source>
</evidence>
<dbReference type="FunFam" id="3.60.20.10:FF:000001">
    <property type="entry name" value="Glutamate synthase, large subunit"/>
    <property type="match status" value="1"/>
</dbReference>
<evidence type="ECO:0000256" key="13">
    <source>
        <dbReference type="ARBA" id="ARBA00023004"/>
    </source>
</evidence>
<dbReference type="Proteomes" id="UP000199409">
    <property type="component" value="Unassembled WGS sequence"/>
</dbReference>
<evidence type="ECO:0000256" key="4">
    <source>
        <dbReference type="ARBA" id="ARBA00009716"/>
    </source>
</evidence>
<keyword evidence="12" id="KW-0560">Oxidoreductase</keyword>
<name>A0A1H4AMT9_9BACT</name>
<evidence type="ECO:0000256" key="11">
    <source>
        <dbReference type="ARBA" id="ARBA00022962"/>
    </source>
</evidence>
<dbReference type="PROSITE" id="PS51278">
    <property type="entry name" value="GATASE_TYPE_2"/>
    <property type="match status" value="1"/>
</dbReference>
<dbReference type="GO" id="GO:0004355">
    <property type="term" value="F:glutamate synthase (NADPH) activity"/>
    <property type="evidence" value="ECO:0007669"/>
    <property type="project" value="UniProtKB-EC"/>
</dbReference>
<dbReference type="InterPro" id="IPR013785">
    <property type="entry name" value="Aldolase_TIM"/>
</dbReference>
<evidence type="ECO:0000256" key="19">
    <source>
        <dbReference type="ARBA" id="ARBA00072108"/>
    </source>
</evidence>
<evidence type="ECO:0000256" key="10">
    <source>
        <dbReference type="ARBA" id="ARBA00022827"/>
    </source>
</evidence>
<feature type="domain" description="Glutamine amidotransferase type-2" evidence="21">
    <location>
        <begin position="23"/>
        <end position="417"/>
    </location>
</feature>
<dbReference type="Pfam" id="PF01493">
    <property type="entry name" value="GXGXG"/>
    <property type="match status" value="1"/>
</dbReference>
<dbReference type="GO" id="GO:0019676">
    <property type="term" value="P:ammonia assimilation cycle"/>
    <property type="evidence" value="ECO:0007669"/>
    <property type="project" value="TreeGrafter"/>
</dbReference>
<dbReference type="PANTHER" id="PTHR11938">
    <property type="entry name" value="FAD NADPH DEHYDROGENASE/OXIDOREDUCTASE"/>
    <property type="match status" value="1"/>
</dbReference>
<dbReference type="FunFam" id="3.20.20.70:FF:000031">
    <property type="entry name" value="Glutamate synthase 1 [NADH]"/>
    <property type="match status" value="1"/>
</dbReference>
<keyword evidence="14" id="KW-0411">Iron-sulfur</keyword>
<evidence type="ECO:0000256" key="18">
    <source>
        <dbReference type="ARBA" id="ARBA00048151"/>
    </source>
</evidence>
<dbReference type="CDD" id="cd00713">
    <property type="entry name" value="GltS"/>
    <property type="match status" value="1"/>
</dbReference>
<comment type="cofactor">
    <cofactor evidence="3">
        <name>FAD</name>
        <dbReference type="ChEBI" id="CHEBI:57692"/>
    </cofactor>
</comment>
<dbReference type="FunFam" id="2.160.20.60:FF:000001">
    <property type="entry name" value="Glutamate synthase, large subunit"/>
    <property type="match status" value="1"/>
</dbReference>
<evidence type="ECO:0000256" key="3">
    <source>
        <dbReference type="ARBA" id="ARBA00001974"/>
    </source>
</evidence>
<dbReference type="InterPro" id="IPR050711">
    <property type="entry name" value="ET-N_metabolism_enzyme"/>
</dbReference>
<dbReference type="OrthoDB" id="9758182at2"/>
<dbReference type="InterPro" id="IPR002932">
    <property type="entry name" value="Glu_synthdom"/>
</dbReference>
<evidence type="ECO:0000256" key="1">
    <source>
        <dbReference type="ARBA" id="ARBA00001917"/>
    </source>
</evidence>